<dbReference type="PRINTS" id="PR00469">
    <property type="entry name" value="PNDRDTASEII"/>
</dbReference>
<dbReference type="RefSeq" id="WP_188201698.1">
    <property type="nucleotide sequence ID" value="NZ_LR881183.1"/>
</dbReference>
<name>A0A7G2D836_9EURY</name>
<evidence type="ECO:0000256" key="1">
    <source>
        <dbReference type="ARBA" id="ARBA00023002"/>
    </source>
</evidence>
<sequence>MFPRIPMLNYDVVVIGGGPAGMAAAIRAKELGLKVLLLDENDYLGGILPQCIHPGFGLHYFREELTGPEFASRLAKRLVELGVEYRTAARVMEIRNYSDLEKVVIFTSPSGAYGVWTKAIIYAAGARERHAFEIGIVGDRVAGVYTAGEAQTLMDIYGVLPGKEVVIVGSGDVGLIMARRFALEGAKVKAVIELMPYPGGLARNVMILRDFDIPLYLGHKVVEVRGKGRVERVKVVKVDENLNEIPGSEFWIEADTLIVSAGLVPSVKKLKAIGVEIDPSTGGPVVNDRLETSVPGIFVAGNALLINDLVDYVAEQGELAAESAKEFIEKGGIESRKWIKVEKGQNVRILAPHYLSGDRDVYLYLRVARPMEEVELRIPEIGKRIKLPVVKPAEMLRVKLKAEEIRDAEKLTVEVVRE</sequence>
<dbReference type="KEGG" id="tcq:TIRI35C_0635"/>
<dbReference type="InterPro" id="IPR023753">
    <property type="entry name" value="FAD/NAD-binding_dom"/>
</dbReference>
<gene>
    <name evidence="3" type="ORF">TIRI35C_0635</name>
</gene>
<feature type="domain" description="FAD/NAD(P)-binding" evidence="2">
    <location>
        <begin position="10"/>
        <end position="304"/>
    </location>
</feature>
<dbReference type="GO" id="GO:0016491">
    <property type="term" value="F:oxidoreductase activity"/>
    <property type="evidence" value="ECO:0007669"/>
    <property type="project" value="UniProtKB-KW"/>
</dbReference>
<protein>
    <recommendedName>
        <fullName evidence="2">FAD/NAD(P)-binding domain-containing protein</fullName>
    </recommendedName>
</protein>
<evidence type="ECO:0000313" key="4">
    <source>
        <dbReference type="Proteomes" id="UP000516304"/>
    </source>
</evidence>
<proteinExistence type="predicted"/>
<evidence type="ECO:0000313" key="3">
    <source>
        <dbReference type="EMBL" id="CAD5243789.1"/>
    </source>
</evidence>
<dbReference type="GeneID" id="58918372"/>
<dbReference type="AlphaFoldDB" id="A0A7G2D836"/>
<dbReference type="Gene3D" id="3.50.50.60">
    <property type="entry name" value="FAD/NAD(P)-binding domain"/>
    <property type="match status" value="2"/>
</dbReference>
<keyword evidence="4" id="KW-1185">Reference proteome</keyword>
<dbReference type="InterPro" id="IPR036188">
    <property type="entry name" value="FAD/NAD-bd_sf"/>
</dbReference>
<dbReference type="Pfam" id="PF07992">
    <property type="entry name" value="Pyr_redox_2"/>
    <property type="match status" value="1"/>
</dbReference>
<organism evidence="3 4">
    <name type="scientific">Thermococcus camini</name>
    <dbReference type="NCBI Taxonomy" id="2016373"/>
    <lineage>
        <taxon>Archaea</taxon>
        <taxon>Methanobacteriati</taxon>
        <taxon>Methanobacteriota</taxon>
        <taxon>Thermococci</taxon>
        <taxon>Thermococcales</taxon>
        <taxon>Thermococcaceae</taxon>
        <taxon>Thermococcus</taxon>
    </lineage>
</organism>
<accession>A0A7G2D836</accession>
<dbReference type="PANTHER" id="PTHR42949:SF3">
    <property type="entry name" value="ANAEROBIC GLYCEROL-3-PHOSPHATE DEHYDROGENASE SUBUNIT B"/>
    <property type="match status" value="1"/>
</dbReference>
<reference evidence="3 4" key="1">
    <citation type="submission" date="2020-09" db="EMBL/GenBank/DDBJ databases">
        <authorList>
            <person name="Courtine D."/>
        </authorList>
    </citation>
    <scope>NUCLEOTIDE SEQUENCE [LARGE SCALE GENOMIC DNA]</scope>
    <source>
        <strain evidence="3 4">IRI35c</strain>
    </source>
</reference>
<dbReference type="EMBL" id="LR881183">
    <property type="protein sequence ID" value="CAD5243789.1"/>
    <property type="molecule type" value="Genomic_DNA"/>
</dbReference>
<dbReference type="InterPro" id="IPR051691">
    <property type="entry name" value="Metab_Enz_Cyan_OpOx_G3PDH"/>
</dbReference>
<dbReference type="SUPFAM" id="SSF51905">
    <property type="entry name" value="FAD/NAD(P)-binding domain"/>
    <property type="match status" value="1"/>
</dbReference>
<evidence type="ECO:0000259" key="2">
    <source>
        <dbReference type="Pfam" id="PF07992"/>
    </source>
</evidence>
<keyword evidence="1" id="KW-0560">Oxidoreductase</keyword>
<dbReference type="PRINTS" id="PR00368">
    <property type="entry name" value="FADPNR"/>
</dbReference>
<dbReference type="Proteomes" id="UP000516304">
    <property type="component" value="Chromosome TIRI35C"/>
</dbReference>
<dbReference type="PANTHER" id="PTHR42949">
    <property type="entry name" value="ANAEROBIC GLYCEROL-3-PHOSPHATE DEHYDROGENASE SUBUNIT B"/>
    <property type="match status" value="1"/>
</dbReference>